<name>A0A4S3KSP4_9GAMM</name>
<dbReference type="STRING" id="993689.GCA_002077135_01082"/>
<comment type="caution">
    <text evidence="2">The sequence shown here is derived from an EMBL/GenBank/DDBJ whole genome shotgun (WGS) entry which is preliminary data.</text>
</comment>
<sequence length="172" mass="19048">MVHILVSWLHWLGMLLHAHAAATAGCAPKAADAPSIAFIVQRAEMTSGGYAVALNSACRHGARVLSVTTVAPRRLAVVLMARKDGTLLDLRWQSHWQRWLHDDEMQAVRGERPSLDLVQALRRVSPYGMVTTARLRYEGSRPLWSFTVDNAGSNQIWKVESVKGRVLIASNN</sequence>
<evidence type="ECO:0000313" key="2">
    <source>
        <dbReference type="EMBL" id="THD11518.1"/>
    </source>
</evidence>
<organism evidence="2 3">
    <name type="scientific">Metallibacterium scheffleri</name>
    <dbReference type="NCBI Taxonomy" id="993689"/>
    <lineage>
        <taxon>Bacteria</taxon>
        <taxon>Pseudomonadati</taxon>
        <taxon>Pseudomonadota</taxon>
        <taxon>Gammaproteobacteria</taxon>
        <taxon>Lysobacterales</taxon>
        <taxon>Rhodanobacteraceae</taxon>
        <taxon>Metallibacterium</taxon>
    </lineage>
</organism>
<feature type="chain" id="PRO_5020236186" description="PepSY domain-containing protein" evidence="1">
    <location>
        <begin position="21"/>
        <end position="172"/>
    </location>
</feature>
<proteinExistence type="predicted"/>
<dbReference type="EMBL" id="MWQO01000011">
    <property type="protein sequence ID" value="THD11518.1"/>
    <property type="molecule type" value="Genomic_DNA"/>
</dbReference>
<evidence type="ECO:0000256" key="1">
    <source>
        <dbReference type="SAM" id="SignalP"/>
    </source>
</evidence>
<gene>
    <name evidence="2" type="ORF">B1806_03030</name>
</gene>
<keyword evidence="3" id="KW-1185">Reference proteome</keyword>
<protein>
    <recommendedName>
        <fullName evidence="4">PepSY domain-containing protein</fullName>
    </recommendedName>
</protein>
<dbReference type="Proteomes" id="UP000307749">
    <property type="component" value="Unassembled WGS sequence"/>
</dbReference>
<evidence type="ECO:0008006" key="4">
    <source>
        <dbReference type="Google" id="ProtNLM"/>
    </source>
</evidence>
<reference evidence="2 3" key="1">
    <citation type="submission" date="2017-02" db="EMBL/GenBank/DDBJ databases">
        <title>Whole genome sequencing of Metallibacterium scheffleri DSM 24874 (T).</title>
        <authorList>
            <person name="Kumar S."/>
            <person name="Patil P."/>
            <person name="Patil P.B."/>
        </authorList>
    </citation>
    <scope>NUCLEOTIDE SEQUENCE [LARGE SCALE GENOMIC DNA]</scope>
    <source>
        <strain evidence="2 3">DSM 24874</strain>
    </source>
</reference>
<keyword evidence="1" id="KW-0732">Signal</keyword>
<feature type="signal peptide" evidence="1">
    <location>
        <begin position="1"/>
        <end position="20"/>
    </location>
</feature>
<evidence type="ECO:0000313" key="3">
    <source>
        <dbReference type="Proteomes" id="UP000307749"/>
    </source>
</evidence>
<accession>A0A4S3KSP4</accession>
<dbReference type="AlphaFoldDB" id="A0A4S3KSP4"/>